<dbReference type="GO" id="GO:0006412">
    <property type="term" value="P:translation"/>
    <property type="evidence" value="ECO:0007669"/>
    <property type="project" value="InterPro"/>
</dbReference>
<keyword evidence="7" id="KW-1185">Reference proteome</keyword>
<evidence type="ECO:0000256" key="4">
    <source>
        <dbReference type="SAM" id="MobiDB-lite"/>
    </source>
</evidence>
<evidence type="ECO:0000313" key="6">
    <source>
        <dbReference type="EMBL" id="KAF5927116.1"/>
    </source>
</evidence>
<dbReference type="Pfam" id="PF00177">
    <property type="entry name" value="Ribosomal_S7"/>
    <property type="match status" value="1"/>
</dbReference>
<comment type="similarity">
    <text evidence="1">Belongs to the universal ribosomal protein uS7 family.</text>
</comment>
<accession>A0A7J7FHI9</accession>
<keyword evidence="2" id="KW-0689">Ribosomal protein</keyword>
<dbReference type="Proteomes" id="UP000551758">
    <property type="component" value="Unassembled WGS sequence"/>
</dbReference>
<evidence type="ECO:0000256" key="1">
    <source>
        <dbReference type="ARBA" id="ARBA00007151"/>
    </source>
</evidence>
<dbReference type="AlphaFoldDB" id="A0A7J7FHI9"/>
<dbReference type="InterPro" id="IPR023798">
    <property type="entry name" value="Ribosomal_uS7_dom"/>
</dbReference>
<dbReference type="InterPro" id="IPR000235">
    <property type="entry name" value="Ribosomal_uS7"/>
</dbReference>
<evidence type="ECO:0000313" key="7">
    <source>
        <dbReference type="Proteomes" id="UP000551758"/>
    </source>
</evidence>
<dbReference type="GO" id="GO:0005840">
    <property type="term" value="C:ribosome"/>
    <property type="evidence" value="ECO:0007669"/>
    <property type="project" value="UniProtKB-KW"/>
</dbReference>
<keyword evidence="3" id="KW-0687">Ribonucleoprotein</keyword>
<dbReference type="Gene3D" id="1.10.455.10">
    <property type="entry name" value="Ribosomal protein S7 domain"/>
    <property type="match status" value="1"/>
</dbReference>
<reference evidence="6 7" key="1">
    <citation type="journal article" date="2020" name="Mol. Biol. Evol.">
        <title>Interspecific Gene Flow and the Evolution of Specialization in Black and White Rhinoceros.</title>
        <authorList>
            <person name="Moodley Y."/>
            <person name="Westbury M.V."/>
            <person name="Russo I.M."/>
            <person name="Gopalakrishnan S."/>
            <person name="Rakotoarivelo A."/>
            <person name="Olsen R.A."/>
            <person name="Prost S."/>
            <person name="Tunstall T."/>
            <person name="Ryder O.A."/>
            <person name="Dalen L."/>
            <person name="Bruford M.W."/>
        </authorList>
    </citation>
    <scope>NUCLEOTIDE SEQUENCE [LARGE SCALE GENOMIC DNA]</scope>
    <source>
        <strain evidence="6">SBR-YM</strain>
        <tissue evidence="6">Skin</tissue>
    </source>
</reference>
<organism evidence="6 7">
    <name type="scientific">Diceros bicornis minor</name>
    <name type="common">South-central black rhinoceros</name>
    <dbReference type="NCBI Taxonomy" id="77932"/>
    <lineage>
        <taxon>Eukaryota</taxon>
        <taxon>Metazoa</taxon>
        <taxon>Chordata</taxon>
        <taxon>Craniata</taxon>
        <taxon>Vertebrata</taxon>
        <taxon>Euteleostomi</taxon>
        <taxon>Mammalia</taxon>
        <taxon>Eutheria</taxon>
        <taxon>Laurasiatheria</taxon>
        <taxon>Perissodactyla</taxon>
        <taxon>Rhinocerotidae</taxon>
        <taxon>Diceros</taxon>
    </lineage>
</organism>
<comment type="caution">
    <text evidence="6">The sequence shown here is derived from an EMBL/GenBank/DDBJ whole genome shotgun (WGS) entry which is preliminary data.</text>
</comment>
<evidence type="ECO:0000256" key="3">
    <source>
        <dbReference type="ARBA" id="ARBA00023274"/>
    </source>
</evidence>
<name>A0A7J7FHI9_DICBM</name>
<dbReference type="InterPro" id="IPR036823">
    <property type="entry name" value="Ribosomal_uS7_dom_sf"/>
</dbReference>
<protein>
    <recommendedName>
        <fullName evidence="5">Small ribosomal subunit protein uS7 domain-containing protein</fullName>
    </recommendedName>
</protein>
<feature type="region of interest" description="Disordered" evidence="4">
    <location>
        <begin position="95"/>
        <end position="116"/>
    </location>
</feature>
<evidence type="ECO:0000256" key="2">
    <source>
        <dbReference type="ARBA" id="ARBA00022980"/>
    </source>
</evidence>
<evidence type="ECO:0000259" key="5">
    <source>
        <dbReference type="Pfam" id="PF00177"/>
    </source>
</evidence>
<dbReference type="SUPFAM" id="SSF47973">
    <property type="entry name" value="Ribosomal protein S7"/>
    <property type="match status" value="1"/>
</dbReference>
<feature type="region of interest" description="Disordered" evidence="4">
    <location>
        <begin position="53"/>
        <end position="83"/>
    </location>
</feature>
<dbReference type="PANTHER" id="PTHR11205">
    <property type="entry name" value="RIBOSOMAL PROTEIN S7"/>
    <property type="match status" value="1"/>
</dbReference>
<sequence>MCRPRCVNQSEQEEEELLSSRVFSPQWGWSSPRTPGFLLMAALRISHQAAGQIENGNNNNTEDRREQTHAQSSRNWGRLGNNDDKINILPSLSQACRGQSSRGPRGQSRWPPPVKAEQGWSALGVGVRSGVLGLPGLTRERELRKTQLIQAAPAARTSSVFEDPVISTFTNMMMKGGNRVLTRSLMTRTREAVKRKQFEKGTDNLLRHPSTIFHRALKDCESGIGLVPILRGGHGYQVPVPLGEQHSHFLAMKWMIIECREKRHL</sequence>
<feature type="domain" description="Small ribosomal subunit protein uS7" evidence="5">
    <location>
        <begin position="156"/>
        <end position="263"/>
    </location>
</feature>
<proteinExistence type="inferred from homology"/>
<gene>
    <name evidence="6" type="ORF">HPG69_010618</name>
</gene>
<dbReference type="EMBL" id="JACDTQ010000725">
    <property type="protein sequence ID" value="KAF5927116.1"/>
    <property type="molecule type" value="Genomic_DNA"/>
</dbReference>
<dbReference type="GO" id="GO:1990904">
    <property type="term" value="C:ribonucleoprotein complex"/>
    <property type="evidence" value="ECO:0007669"/>
    <property type="project" value="UniProtKB-KW"/>
</dbReference>